<reference evidence="1 2" key="1">
    <citation type="submission" date="2019-09" db="EMBL/GenBank/DDBJ databases">
        <authorList>
            <person name="Cao W.R."/>
        </authorList>
    </citation>
    <scope>NUCLEOTIDE SEQUENCE [LARGE SCALE GENOMIC DNA]</scope>
    <source>
        <strain evidence="2">a4</strain>
    </source>
</reference>
<accession>A0A7J5AQE7</accession>
<comment type="caution">
    <text evidence="1">The sequence shown here is derived from an EMBL/GenBank/DDBJ whole genome shotgun (WGS) entry which is preliminary data.</text>
</comment>
<dbReference type="OrthoDB" id="1204690at2"/>
<dbReference type="Proteomes" id="UP000467305">
    <property type="component" value="Unassembled WGS sequence"/>
</dbReference>
<proteinExistence type="predicted"/>
<dbReference type="AlphaFoldDB" id="A0A7J5AQE7"/>
<gene>
    <name evidence="1" type="ORF">F7018_05380</name>
</gene>
<protein>
    <submittedName>
        <fullName evidence="1">Uncharacterized protein</fullName>
    </submittedName>
</protein>
<keyword evidence="2" id="KW-1185">Reference proteome</keyword>
<dbReference type="RefSeq" id="WP_150898988.1">
    <property type="nucleotide sequence ID" value="NZ_WAAU01000008.1"/>
</dbReference>
<evidence type="ECO:0000313" key="1">
    <source>
        <dbReference type="EMBL" id="KAB1159742.1"/>
    </source>
</evidence>
<sequence length="216" mass="26178">MNLSLKYCIYFSLVLVFFSCLNKNGEKNEKTNNLSAEIEKREREIDSLKKIDFLSKKYKFLDKKFNLNVDNSTFQKAIKKYKFYPQKIKTYKDSLNVILTYELDSYHGANMATRRITYKWKKIGYYIWENNIKSKEIGLSFGYSHPYKFYEFLISERENDSLKIIFFKDLKRKLVKELNDSITIKPYKQFLKFAFKNNPKRIHDMNNQMKNNKHRH</sequence>
<organism evidence="1 2">
    <name type="scientific">Tenacibaculum aiptasiae</name>
    <dbReference type="NCBI Taxonomy" id="426481"/>
    <lineage>
        <taxon>Bacteria</taxon>
        <taxon>Pseudomonadati</taxon>
        <taxon>Bacteroidota</taxon>
        <taxon>Flavobacteriia</taxon>
        <taxon>Flavobacteriales</taxon>
        <taxon>Flavobacteriaceae</taxon>
        <taxon>Tenacibaculum</taxon>
    </lineage>
</organism>
<evidence type="ECO:0000313" key="2">
    <source>
        <dbReference type="Proteomes" id="UP000467305"/>
    </source>
</evidence>
<name>A0A7J5AQE7_9FLAO</name>
<dbReference type="EMBL" id="WAAU01000008">
    <property type="protein sequence ID" value="KAB1159742.1"/>
    <property type="molecule type" value="Genomic_DNA"/>
</dbReference>
<dbReference type="PROSITE" id="PS51257">
    <property type="entry name" value="PROKAR_LIPOPROTEIN"/>
    <property type="match status" value="1"/>
</dbReference>